<proteinExistence type="predicted"/>
<sequence>MLGVEYRGCIYTHIRYEGENTTLGVEWNASSPCGSCCSVTKDSICLAKTKRYEGFPSYRYARRFSRYFGDG</sequence>
<evidence type="ECO:0000313" key="1">
    <source>
        <dbReference type="EMBL" id="VFK39163.1"/>
    </source>
</evidence>
<organism evidence="1">
    <name type="scientific">Candidatus Kentrum sp. SD</name>
    <dbReference type="NCBI Taxonomy" id="2126332"/>
    <lineage>
        <taxon>Bacteria</taxon>
        <taxon>Pseudomonadati</taxon>
        <taxon>Pseudomonadota</taxon>
        <taxon>Gammaproteobacteria</taxon>
        <taxon>Candidatus Kentrum</taxon>
    </lineage>
</organism>
<evidence type="ECO:0000313" key="2">
    <source>
        <dbReference type="EMBL" id="VFK39806.1"/>
    </source>
</evidence>
<dbReference type="EMBL" id="CAADFU010000004">
    <property type="protein sequence ID" value="VFK39806.1"/>
    <property type="molecule type" value="Genomic_DNA"/>
</dbReference>
<dbReference type="EMBL" id="CAADFR010000034">
    <property type="protein sequence ID" value="VFK39163.1"/>
    <property type="molecule type" value="Genomic_DNA"/>
</dbReference>
<protein>
    <submittedName>
        <fullName evidence="1">Uncharacterized protein</fullName>
    </submittedName>
</protein>
<dbReference type="AlphaFoldDB" id="A0A450YCH5"/>
<gene>
    <name evidence="3" type="ORF">BECKSD772D_GA0070982_102635</name>
    <name evidence="2" type="ORF">BECKSD772E_GA0070983_100452</name>
    <name evidence="1" type="ORF">BECKSD772F_GA0070984_103415</name>
</gene>
<reference evidence="1" key="1">
    <citation type="submission" date="2019-02" db="EMBL/GenBank/DDBJ databases">
        <authorList>
            <person name="Gruber-Vodicka R. H."/>
            <person name="Seah K. B. B."/>
        </authorList>
    </citation>
    <scope>NUCLEOTIDE SEQUENCE</scope>
    <source>
        <strain evidence="3">BECK_S127</strain>
        <strain evidence="2">BECK_S1320</strain>
        <strain evidence="1">BECK_S1321</strain>
    </source>
</reference>
<dbReference type="EMBL" id="CAADHB010000026">
    <property type="protein sequence ID" value="VFK78827.1"/>
    <property type="molecule type" value="Genomic_DNA"/>
</dbReference>
<evidence type="ECO:0000313" key="3">
    <source>
        <dbReference type="EMBL" id="VFK78827.1"/>
    </source>
</evidence>
<name>A0A450YCH5_9GAMM</name>
<accession>A0A450YCH5</accession>